<dbReference type="RefSeq" id="WP_140004503.1">
    <property type="nucleotide sequence ID" value="NZ_CP040946.1"/>
</dbReference>
<dbReference type="OrthoDB" id="9797162at2"/>
<dbReference type="Pfam" id="PF02985">
    <property type="entry name" value="HEAT"/>
    <property type="match status" value="1"/>
</dbReference>
<evidence type="ECO:0000313" key="2">
    <source>
        <dbReference type="EMBL" id="QDC45179.1"/>
    </source>
</evidence>
<dbReference type="InterPro" id="IPR000357">
    <property type="entry name" value="HEAT"/>
</dbReference>
<keyword evidence="3" id="KW-1185">Reference proteome</keyword>
<accession>A0A5B8CVC5</accession>
<proteinExistence type="predicted"/>
<organism evidence="2 3">
    <name type="scientific">Methylophilus medardicus</name>
    <dbReference type="NCBI Taxonomy" id="2588534"/>
    <lineage>
        <taxon>Bacteria</taxon>
        <taxon>Pseudomonadati</taxon>
        <taxon>Pseudomonadota</taxon>
        <taxon>Betaproteobacteria</taxon>
        <taxon>Nitrosomonadales</taxon>
        <taxon>Methylophilaceae</taxon>
        <taxon>Methylophilus</taxon>
    </lineage>
</organism>
<dbReference type="KEGG" id="mmec:FIU01_12055"/>
<dbReference type="Gene3D" id="1.25.40.290">
    <property type="entry name" value="ARM repeat domains"/>
    <property type="match status" value="1"/>
</dbReference>
<dbReference type="EMBL" id="CP040946">
    <property type="protein sequence ID" value="QDC45179.1"/>
    <property type="molecule type" value="Genomic_DNA"/>
</dbReference>
<reference evidence="3" key="1">
    <citation type="journal article" date="2019" name="ISME J.">
        <title>Evolution in action: habitat transition from sediment to the pelagial leads to genome streamlining in Methylophilaceae.</title>
        <authorList>
            <person name="Salcher M."/>
            <person name="Schaefle D."/>
            <person name="Kaspar M."/>
            <person name="Neuenschwander S.M."/>
            <person name="Ghai R."/>
        </authorList>
    </citation>
    <scope>NUCLEOTIDE SEQUENCE [LARGE SCALE GENOMIC DNA]</scope>
    <source>
        <strain evidence="3">MMS-M-51</strain>
    </source>
</reference>
<protein>
    <submittedName>
        <fullName evidence="2">DNA alkylation repair protein</fullName>
    </submittedName>
</protein>
<dbReference type="Proteomes" id="UP000311008">
    <property type="component" value="Chromosome"/>
</dbReference>
<gene>
    <name evidence="2" type="ORF">FIU01_12055</name>
</gene>
<sequence>MVAFRIPDAPRSIQKDQPLKFLLDREAVDCLAHNIALVHPAFDAQTFKQLALTNIVPLGIMDRAAHIAAALRATLPNKFADAIEILLNTLTPPNAHTERLGLSVFFYLPHTRFVADYGRDASHNHGEDPFETAMRAQYALTRRFTAEFSIRPFLIHDFERTLHQLTQWVTDPDPHVRRLCSEGCRPRLPWGARIPQLIVDPTPVLPILEALKNDPSLYVRRSVANHLGDIAKDHPALAFAVCERWLTDADIHLKWVIRHAVRHPAKRAHATAIALRKAAGAR</sequence>
<dbReference type="SUPFAM" id="SSF48371">
    <property type="entry name" value="ARM repeat"/>
    <property type="match status" value="1"/>
</dbReference>
<dbReference type="AlphaFoldDB" id="A0A5B8CVC5"/>
<name>A0A5B8CVC5_9PROT</name>
<evidence type="ECO:0000313" key="3">
    <source>
        <dbReference type="Proteomes" id="UP000311008"/>
    </source>
</evidence>
<keyword evidence="1" id="KW-0677">Repeat</keyword>
<dbReference type="InterPro" id="IPR016024">
    <property type="entry name" value="ARM-type_fold"/>
</dbReference>
<evidence type="ECO:0000256" key="1">
    <source>
        <dbReference type="ARBA" id="ARBA00022737"/>
    </source>
</evidence>